<sequence>MEHDASSSSSPVSVSSNARFERVRRSSAEVVQSNVSGSLSQAGLLHKLLNPKRIGSNKLLTRSLSDSLKYVESDISLTFAGCWTPALTGHTLSTPSFTSL</sequence>
<dbReference type="Proteomes" id="UP000242287">
    <property type="component" value="Unassembled WGS sequence"/>
</dbReference>
<protein>
    <submittedName>
        <fullName evidence="1">Uncharacterized protein</fullName>
    </submittedName>
</protein>
<proteinExistence type="predicted"/>
<name>A0A2A9NFG9_9AGAR</name>
<dbReference type="EMBL" id="KZ302191">
    <property type="protein sequence ID" value="PFH46450.1"/>
    <property type="molecule type" value="Genomic_DNA"/>
</dbReference>
<evidence type="ECO:0000313" key="1">
    <source>
        <dbReference type="EMBL" id="PFH46450.1"/>
    </source>
</evidence>
<organism evidence="1 2">
    <name type="scientific">Amanita thiersii Skay4041</name>
    <dbReference type="NCBI Taxonomy" id="703135"/>
    <lineage>
        <taxon>Eukaryota</taxon>
        <taxon>Fungi</taxon>
        <taxon>Dikarya</taxon>
        <taxon>Basidiomycota</taxon>
        <taxon>Agaricomycotina</taxon>
        <taxon>Agaricomycetes</taxon>
        <taxon>Agaricomycetidae</taxon>
        <taxon>Agaricales</taxon>
        <taxon>Pluteineae</taxon>
        <taxon>Amanitaceae</taxon>
        <taxon>Amanita</taxon>
    </lineage>
</organism>
<keyword evidence="2" id="KW-1185">Reference proteome</keyword>
<evidence type="ECO:0000313" key="2">
    <source>
        <dbReference type="Proteomes" id="UP000242287"/>
    </source>
</evidence>
<accession>A0A2A9NFG9</accession>
<gene>
    <name evidence="1" type="ORF">AMATHDRAFT_69834</name>
</gene>
<dbReference type="AlphaFoldDB" id="A0A2A9NFG9"/>
<reference evidence="1 2" key="1">
    <citation type="submission" date="2014-02" db="EMBL/GenBank/DDBJ databases">
        <title>Transposable element dynamics among asymbiotic and ectomycorrhizal Amanita fungi.</title>
        <authorList>
            <consortium name="DOE Joint Genome Institute"/>
            <person name="Hess J."/>
            <person name="Skrede I."/>
            <person name="Wolfe B."/>
            <person name="LaButti K."/>
            <person name="Ohm R.A."/>
            <person name="Grigoriev I.V."/>
            <person name="Pringle A."/>
        </authorList>
    </citation>
    <scope>NUCLEOTIDE SEQUENCE [LARGE SCALE GENOMIC DNA]</scope>
    <source>
        <strain evidence="1 2">SKay4041</strain>
    </source>
</reference>